<protein>
    <submittedName>
        <fullName evidence="2">Uncharacterized protein</fullName>
    </submittedName>
</protein>
<feature type="region of interest" description="Disordered" evidence="1">
    <location>
        <begin position="1"/>
        <end position="33"/>
    </location>
</feature>
<dbReference type="AlphaFoldDB" id="A0A059B3Y5"/>
<dbReference type="EMBL" id="KK198760">
    <property type="protein sequence ID" value="KCW60838.1"/>
    <property type="molecule type" value="Genomic_DNA"/>
</dbReference>
<proteinExistence type="predicted"/>
<sequence>MKAFQDLKLPQFKDLKMPSKDPGPILNQKGGGKFILPEDEEFTDEEWDYDEDDNFMDDEDFDDYDDAYHQAPNKTKPMMGNCQMPNMMMILNEMMNGNHAQQLLNAQEGGGNVGGSAGNNGKKGGGGGKNGARTGNGSGGSPSGNINGNGGKKGGGMENGFLHVGGGANGSGGQMGGMKIPMGHMGSMPSNFPAVPGLPDASLGSGGRVGGANGYFPGARAEAMPGNPYQQQQQQQQQYLALLMNHLKAMGDAGFQPMMYAWAPTAINYMWPYPYLYPGPYAGLCPCPCEESPDSFSDENTSSCNVP</sequence>
<feature type="region of interest" description="Disordered" evidence="1">
    <location>
        <begin position="106"/>
        <end position="162"/>
    </location>
</feature>
<dbReference type="Gramene" id="KCW60838">
    <property type="protein sequence ID" value="KCW60838"/>
    <property type="gene ID" value="EUGRSUZ_H03576"/>
</dbReference>
<evidence type="ECO:0000313" key="2">
    <source>
        <dbReference type="EMBL" id="KCW60838.1"/>
    </source>
</evidence>
<reference evidence="2" key="1">
    <citation type="submission" date="2013-07" db="EMBL/GenBank/DDBJ databases">
        <title>The genome of Eucalyptus grandis.</title>
        <authorList>
            <person name="Schmutz J."/>
            <person name="Hayes R."/>
            <person name="Myburg A."/>
            <person name="Tuskan G."/>
            <person name="Grattapaglia D."/>
            <person name="Rokhsar D.S."/>
        </authorList>
    </citation>
    <scope>NUCLEOTIDE SEQUENCE</scope>
    <source>
        <tissue evidence="2">Leaf extractions</tissue>
    </source>
</reference>
<evidence type="ECO:0000256" key="1">
    <source>
        <dbReference type="SAM" id="MobiDB-lite"/>
    </source>
</evidence>
<feature type="compositionally biased region" description="Gly residues" evidence="1">
    <location>
        <begin position="108"/>
        <end position="162"/>
    </location>
</feature>
<organism evidence="2">
    <name type="scientific">Eucalyptus grandis</name>
    <name type="common">Flooded gum</name>
    <dbReference type="NCBI Taxonomy" id="71139"/>
    <lineage>
        <taxon>Eukaryota</taxon>
        <taxon>Viridiplantae</taxon>
        <taxon>Streptophyta</taxon>
        <taxon>Embryophyta</taxon>
        <taxon>Tracheophyta</taxon>
        <taxon>Spermatophyta</taxon>
        <taxon>Magnoliopsida</taxon>
        <taxon>eudicotyledons</taxon>
        <taxon>Gunneridae</taxon>
        <taxon>Pentapetalae</taxon>
        <taxon>rosids</taxon>
        <taxon>malvids</taxon>
        <taxon>Myrtales</taxon>
        <taxon>Myrtaceae</taxon>
        <taxon>Myrtoideae</taxon>
        <taxon>Eucalypteae</taxon>
        <taxon>Eucalyptus</taxon>
    </lineage>
</organism>
<accession>A0A059B3Y5</accession>
<gene>
    <name evidence="2" type="ORF">EUGRSUZ_H03576</name>
</gene>
<name>A0A059B3Y5_EUCGR</name>